<organism evidence="1 2">
    <name type="scientific">Allosphingosinicella ginsenosidimutans</name>
    <dbReference type="NCBI Taxonomy" id="1176539"/>
    <lineage>
        <taxon>Bacteria</taxon>
        <taxon>Pseudomonadati</taxon>
        <taxon>Pseudomonadota</taxon>
        <taxon>Alphaproteobacteria</taxon>
        <taxon>Sphingomonadales</taxon>
        <taxon>Sphingomonadaceae</taxon>
        <taxon>Allosphingosinicella</taxon>
    </lineage>
</organism>
<reference evidence="1 2" key="1">
    <citation type="journal article" date="2015" name="J. Microbiol.">
        <title>Sphingosinicella ginsenosidimutans sp. nov., with ginsenoside converting activity.</title>
        <authorList>
            <person name="Kim J.K."/>
            <person name="Kang M.S."/>
            <person name="Park S.C."/>
            <person name="Kim K.M."/>
            <person name="Choi K."/>
            <person name="Yoon M.H."/>
            <person name="Im W.T."/>
        </authorList>
    </citation>
    <scope>NUCLEOTIDE SEQUENCE [LARGE SCALE GENOMIC DNA]</scope>
    <source>
        <strain evidence="1 2">BS-11</strain>
    </source>
</reference>
<dbReference type="AlphaFoldDB" id="A0A5C6TVQ4"/>
<evidence type="ECO:0000313" key="2">
    <source>
        <dbReference type="Proteomes" id="UP000321249"/>
    </source>
</evidence>
<gene>
    <name evidence="1" type="ORF">FRZ32_09920</name>
</gene>
<protein>
    <submittedName>
        <fullName evidence="1">Uncharacterized protein</fullName>
    </submittedName>
</protein>
<comment type="caution">
    <text evidence="1">The sequence shown here is derived from an EMBL/GenBank/DDBJ whole genome shotgun (WGS) entry which is preliminary data.</text>
</comment>
<keyword evidence="2" id="KW-1185">Reference proteome</keyword>
<accession>A0A5C6TVQ4</accession>
<name>A0A5C6TVQ4_9SPHN</name>
<dbReference type="EMBL" id="VOQQ01000001">
    <property type="protein sequence ID" value="TXC63945.1"/>
    <property type="molecule type" value="Genomic_DNA"/>
</dbReference>
<evidence type="ECO:0000313" key="1">
    <source>
        <dbReference type="EMBL" id="TXC63945.1"/>
    </source>
</evidence>
<proteinExistence type="predicted"/>
<dbReference type="Proteomes" id="UP000321249">
    <property type="component" value="Unassembled WGS sequence"/>
</dbReference>
<dbReference type="RefSeq" id="WP_147043351.1">
    <property type="nucleotide sequence ID" value="NZ_BAABIR010000001.1"/>
</dbReference>
<sequence length="110" mass="12091">MISTVLAFALAGAGMQSDTTRAARDAFNACLRTYMQHSIDTHATMDAFTAAFPQQCTTEEAAYRTAIIQRESAMRATRAAAEQTATEEIQDSRTNFHDRFEMAITPASPH</sequence>